<evidence type="ECO:0000313" key="2">
    <source>
        <dbReference type="EMBL" id="QLH15290.1"/>
    </source>
</evidence>
<name>A0A7H9BV77_PARPN</name>
<keyword evidence="1" id="KW-0472">Membrane</keyword>
<gene>
    <name evidence="2" type="ORF">HYQ43_13890</name>
</gene>
<proteinExistence type="predicted"/>
<dbReference type="Proteomes" id="UP000509322">
    <property type="component" value="Chromosome 2"/>
</dbReference>
<evidence type="ECO:0000256" key="1">
    <source>
        <dbReference type="SAM" id="Phobius"/>
    </source>
</evidence>
<accession>A0A7H9BV77</accession>
<feature type="transmembrane region" description="Helical" evidence="1">
    <location>
        <begin position="12"/>
        <end position="33"/>
    </location>
</feature>
<dbReference type="AlphaFoldDB" id="A0A7H9BV77"/>
<reference evidence="2 3" key="1">
    <citation type="submission" date="2020-07" db="EMBL/GenBank/DDBJ databases">
        <title>The complete genome of Paracoccus pantotrophus ACCC 10489.</title>
        <authorList>
            <person name="Si Y."/>
        </authorList>
    </citation>
    <scope>NUCLEOTIDE SEQUENCE [LARGE SCALE GENOMIC DNA]</scope>
    <source>
        <strain evidence="2 3">ACCC10489</strain>
    </source>
</reference>
<dbReference type="RefSeq" id="WP_028710970.1">
    <property type="nucleotide sequence ID" value="NZ_CP058690.1"/>
</dbReference>
<dbReference type="EMBL" id="CP058690">
    <property type="protein sequence ID" value="QLH15290.1"/>
    <property type="molecule type" value="Genomic_DNA"/>
</dbReference>
<protein>
    <submittedName>
        <fullName evidence="2">Uncharacterized protein</fullName>
    </submittedName>
</protein>
<organism evidence="2 3">
    <name type="scientific">Paracoccus pantotrophus</name>
    <name type="common">Thiosphaera pantotropha</name>
    <dbReference type="NCBI Taxonomy" id="82367"/>
    <lineage>
        <taxon>Bacteria</taxon>
        <taxon>Pseudomonadati</taxon>
        <taxon>Pseudomonadota</taxon>
        <taxon>Alphaproteobacteria</taxon>
        <taxon>Rhodobacterales</taxon>
        <taxon>Paracoccaceae</taxon>
        <taxon>Paracoccus</taxon>
    </lineage>
</organism>
<keyword evidence="1" id="KW-0812">Transmembrane</keyword>
<evidence type="ECO:0000313" key="3">
    <source>
        <dbReference type="Proteomes" id="UP000509322"/>
    </source>
</evidence>
<sequence length="78" mass="8219">MTKLLVLERNVMTHALPILLALIVIGGATYGLMVLSVMGSSTQGIAAAICGLAMAMLVGFACALLLFHKGLQRLRHGR</sequence>
<keyword evidence="1" id="KW-1133">Transmembrane helix</keyword>
<feature type="transmembrane region" description="Helical" evidence="1">
    <location>
        <begin position="45"/>
        <end position="67"/>
    </location>
</feature>